<dbReference type="AlphaFoldDB" id="A0A1F5NK95"/>
<comment type="caution">
    <text evidence="3">The sequence shown here is derived from an EMBL/GenBank/DDBJ whole genome shotgun (WGS) entry which is preliminary data.</text>
</comment>
<dbReference type="PROSITE" id="PS50293">
    <property type="entry name" value="TPR_REGION"/>
    <property type="match status" value="1"/>
</dbReference>
<dbReference type="Proteomes" id="UP000176864">
    <property type="component" value="Unassembled WGS sequence"/>
</dbReference>
<keyword evidence="2" id="KW-0472">Membrane</keyword>
<dbReference type="Pfam" id="PF13181">
    <property type="entry name" value="TPR_8"/>
    <property type="match status" value="1"/>
</dbReference>
<dbReference type="PROSITE" id="PS50005">
    <property type="entry name" value="TPR"/>
    <property type="match status" value="1"/>
</dbReference>
<dbReference type="EMBL" id="MFEK01000014">
    <property type="protein sequence ID" value="OGE78099.1"/>
    <property type="molecule type" value="Genomic_DNA"/>
</dbReference>
<feature type="repeat" description="TPR" evidence="1">
    <location>
        <begin position="202"/>
        <end position="235"/>
    </location>
</feature>
<dbReference type="SUPFAM" id="SSF48452">
    <property type="entry name" value="TPR-like"/>
    <property type="match status" value="1"/>
</dbReference>
<dbReference type="InterPro" id="IPR011990">
    <property type="entry name" value="TPR-like_helical_dom_sf"/>
</dbReference>
<dbReference type="SMART" id="SM00028">
    <property type="entry name" value="TPR"/>
    <property type="match status" value="3"/>
</dbReference>
<name>A0A1F5NK95_9BACT</name>
<reference evidence="3 4" key="1">
    <citation type="journal article" date="2016" name="Nat. Commun.">
        <title>Thousands of microbial genomes shed light on interconnected biogeochemical processes in an aquifer system.</title>
        <authorList>
            <person name="Anantharaman K."/>
            <person name="Brown C.T."/>
            <person name="Hug L.A."/>
            <person name="Sharon I."/>
            <person name="Castelle C.J."/>
            <person name="Probst A.J."/>
            <person name="Thomas B.C."/>
            <person name="Singh A."/>
            <person name="Wilkins M.J."/>
            <person name="Karaoz U."/>
            <person name="Brodie E.L."/>
            <person name="Williams K.H."/>
            <person name="Hubbard S.S."/>
            <person name="Banfield J.F."/>
        </authorList>
    </citation>
    <scope>NUCLEOTIDE SEQUENCE [LARGE SCALE GENOMIC DNA]</scope>
</reference>
<dbReference type="InterPro" id="IPR019734">
    <property type="entry name" value="TPR_rpt"/>
</dbReference>
<protein>
    <submittedName>
        <fullName evidence="3">Uncharacterized protein</fullName>
    </submittedName>
</protein>
<keyword evidence="2" id="KW-0812">Transmembrane</keyword>
<feature type="transmembrane region" description="Helical" evidence="2">
    <location>
        <begin position="23"/>
        <end position="41"/>
    </location>
</feature>
<evidence type="ECO:0000256" key="2">
    <source>
        <dbReference type="SAM" id="Phobius"/>
    </source>
</evidence>
<evidence type="ECO:0000313" key="3">
    <source>
        <dbReference type="EMBL" id="OGE78099.1"/>
    </source>
</evidence>
<keyword evidence="1" id="KW-0802">TPR repeat</keyword>
<evidence type="ECO:0000256" key="1">
    <source>
        <dbReference type="PROSITE-ProRule" id="PRU00339"/>
    </source>
</evidence>
<organism evidence="3 4">
    <name type="scientific">Candidatus Doudnabacteria bacterium RIFCSPHIGHO2_01_FULL_46_14</name>
    <dbReference type="NCBI Taxonomy" id="1817824"/>
    <lineage>
        <taxon>Bacteria</taxon>
        <taxon>Candidatus Doudnaibacteriota</taxon>
    </lineage>
</organism>
<proteinExistence type="predicted"/>
<dbReference type="Gene3D" id="1.25.40.10">
    <property type="entry name" value="Tetratricopeptide repeat domain"/>
    <property type="match status" value="1"/>
</dbReference>
<gene>
    <name evidence="3" type="ORF">A2751_02970</name>
</gene>
<keyword evidence="2" id="KW-1133">Transmembrane helix</keyword>
<evidence type="ECO:0000313" key="4">
    <source>
        <dbReference type="Proteomes" id="UP000176864"/>
    </source>
</evidence>
<accession>A0A1F5NK95</accession>
<dbReference type="STRING" id="1817824.A2751_02970"/>
<sequence>MKEEGGCFFVKILLDYLLYMRKYIKIVIIMLIAAGAVFAFTRLNKPQNDEPDIEAMKDSIAADPAVRADHLNAEQIEQRLAQFRTARDQVVAANFDSLQGINEIALLKQQLGDFEGARIAWEYANIIRPKNSLSFSNLAALYHFDLKQYDKAEKNYLISIANDPDDIPTIRNFFELYYNAIKDNAKTEALLLRSIQNNPDRSDLYALAGGFYRDTGNIGRALEYFKKSLEISPNNEAVKNEIIRLEAQNKQ</sequence>